<gene>
    <name evidence="3" type="ORF">G1H10_27675</name>
</gene>
<comment type="caution">
    <text evidence="3">The sequence shown here is derived from an EMBL/GenBank/DDBJ whole genome shotgun (WGS) entry which is preliminary data.</text>
</comment>
<dbReference type="EMBL" id="JAAGOA010000027">
    <property type="protein sequence ID" value="NEE03954.1"/>
    <property type="molecule type" value="Genomic_DNA"/>
</dbReference>
<feature type="transmembrane region" description="Helical" evidence="1">
    <location>
        <begin position="75"/>
        <end position="94"/>
    </location>
</feature>
<evidence type="ECO:0000313" key="4">
    <source>
        <dbReference type="Proteomes" id="UP000475214"/>
    </source>
</evidence>
<accession>A0A6L9SH39</accession>
<name>A0A6L9SH39_9ACTN</name>
<feature type="transmembrane region" description="Helical" evidence="1">
    <location>
        <begin position="101"/>
        <end position="121"/>
    </location>
</feature>
<reference evidence="3 4" key="1">
    <citation type="submission" date="2020-02" db="EMBL/GenBank/DDBJ databases">
        <authorList>
            <person name="Li X.-J."/>
            <person name="Han X.-M."/>
        </authorList>
    </citation>
    <scope>NUCLEOTIDE SEQUENCE [LARGE SCALE GENOMIC DNA]</scope>
    <source>
        <strain evidence="3 4">CCTCC AB 2017055</strain>
    </source>
</reference>
<evidence type="ECO:0000256" key="1">
    <source>
        <dbReference type="SAM" id="Phobius"/>
    </source>
</evidence>
<keyword evidence="1" id="KW-0472">Membrane</keyword>
<dbReference type="Pfam" id="PF04892">
    <property type="entry name" value="VanZ"/>
    <property type="match status" value="1"/>
</dbReference>
<dbReference type="InterPro" id="IPR006976">
    <property type="entry name" value="VanZ-like"/>
</dbReference>
<evidence type="ECO:0000259" key="2">
    <source>
        <dbReference type="Pfam" id="PF04892"/>
    </source>
</evidence>
<keyword evidence="4" id="KW-1185">Reference proteome</keyword>
<keyword evidence="1" id="KW-1133">Transmembrane helix</keyword>
<organism evidence="3 4">
    <name type="scientific">Phytoactinopolyspora halotolerans</name>
    <dbReference type="NCBI Taxonomy" id="1981512"/>
    <lineage>
        <taxon>Bacteria</taxon>
        <taxon>Bacillati</taxon>
        <taxon>Actinomycetota</taxon>
        <taxon>Actinomycetes</taxon>
        <taxon>Jiangellales</taxon>
        <taxon>Jiangellaceae</taxon>
        <taxon>Phytoactinopolyspora</taxon>
    </lineage>
</organism>
<dbReference type="RefSeq" id="WP_163744069.1">
    <property type="nucleotide sequence ID" value="NZ_JAAGOA010000027.1"/>
</dbReference>
<proteinExistence type="predicted"/>
<dbReference type="Proteomes" id="UP000475214">
    <property type="component" value="Unassembled WGS sequence"/>
</dbReference>
<feature type="domain" description="VanZ-like" evidence="2">
    <location>
        <begin position="67"/>
        <end position="149"/>
    </location>
</feature>
<feature type="transmembrane region" description="Helical" evidence="1">
    <location>
        <begin position="38"/>
        <end position="55"/>
    </location>
</feature>
<dbReference type="AlphaFoldDB" id="A0A6L9SH39"/>
<feature type="transmembrane region" description="Helical" evidence="1">
    <location>
        <begin position="12"/>
        <end position="31"/>
    </location>
</feature>
<protein>
    <submittedName>
        <fullName evidence="3">VanZ family protein</fullName>
    </submittedName>
</protein>
<feature type="transmembrane region" description="Helical" evidence="1">
    <location>
        <begin position="133"/>
        <end position="154"/>
    </location>
</feature>
<sequence length="163" mass="17017">MISTVLVEHPWMTTVGLVALVVLGPVVGAWLMPRPQIARVLLALSILAVALLAFVPTGRELAVGCTMEWSVPTLGAVELMGNVILFVPVVLLAGVVTRRPLVMLLAASGASVLVEAVQAFATVLGRSCSSNDWLANTLGACLGAVLAVIALRLARSGRHRHPV</sequence>
<keyword evidence="1" id="KW-0812">Transmembrane</keyword>
<evidence type="ECO:0000313" key="3">
    <source>
        <dbReference type="EMBL" id="NEE03954.1"/>
    </source>
</evidence>